<dbReference type="CDD" id="cd00054">
    <property type="entry name" value="EGF_CA"/>
    <property type="match status" value="1"/>
</dbReference>
<evidence type="ECO:0000256" key="2">
    <source>
        <dbReference type="PROSITE-ProRule" id="PRU00076"/>
    </source>
</evidence>
<evidence type="ECO:0000313" key="5">
    <source>
        <dbReference type="EMBL" id="TNN67233.1"/>
    </source>
</evidence>
<dbReference type="Gene3D" id="2.10.25.10">
    <property type="entry name" value="Laminin"/>
    <property type="match status" value="1"/>
</dbReference>
<evidence type="ECO:0000313" key="6">
    <source>
        <dbReference type="Proteomes" id="UP000314294"/>
    </source>
</evidence>
<name>A0A4Z2HQE0_9TELE</name>
<dbReference type="Proteomes" id="UP000314294">
    <property type="component" value="Unassembled WGS sequence"/>
</dbReference>
<dbReference type="OrthoDB" id="283575at2759"/>
<accession>A0A4Z2HQE0</accession>
<dbReference type="EMBL" id="SRLO01000207">
    <property type="protein sequence ID" value="TNN67233.1"/>
    <property type="molecule type" value="Genomic_DNA"/>
</dbReference>
<dbReference type="SUPFAM" id="SSF49899">
    <property type="entry name" value="Concanavalin A-like lectins/glucanases"/>
    <property type="match status" value="1"/>
</dbReference>
<evidence type="ECO:0000259" key="4">
    <source>
        <dbReference type="PROSITE" id="PS50026"/>
    </source>
</evidence>
<comment type="caution">
    <text evidence="2">Lacks conserved residue(s) required for the propagation of feature annotation.</text>
</comment>
<feature type="region of interest" description="Disordered" evidence="3">
    <location>
        <begin position="123"/>
        <end position="142"/>
    </location>
</feature>
<feature type="disulfide bond" evidence="2">
    <location>
        <begin position="44"/>
        <end position="53"/>
    </location>
</feature>
<dbReference type="InterPro" id="IPR000742">
    <property type="entry name" value="EGF"/>
</dbReference>
<dbReference type="SUPFAM" id="SSF57196">
    <property type="entry name" value="EGF/Laminin"/>
    <property type="match status" value="1"/>
</dbReference>
<comment type="caution">
    <text evidence="5">The sequence shown here is derived from an EMBL/GenBank/DDBJ whole genome shotgun (WGS) entry which is preliminary data.</text>
</comment>
<dbReference type="Gene3D" id="2.60.120.200">
    <property type="match status" value="1"/>
</dbReference>
<keyword evidence="1 2" id="KW-1015">Disulfide bond</keyword>
<protein>
    <submittedName>
        <fullName evidence="5">Protein eyes shut</fullName>
    </submittedName>
</protein>
<dbReference type="PROSITE" id="PS00022">
    <property type="entry name" value="EGF_1"/>
    <property type="match status" value="1"/>
</dbReference>
<proteinExistence type="predicted"/>
<evidence type="ECO:0000256" key="3">
    <source>
        <dbReference type="SAM" id="MobiDB-lite"/>
    </source>
</evidence>
<evidence type="ECO:0000256" key="1">
    <source>
        <dbReference type="ARBA" id="ARBA00023157"/>
    </source>
</evidence>
<dbReference type="InterPro" id="IPR013320">
    <property type="entry name" value="ConA-like_dom_sf"/>
</dbReference>
<dbReference type="AlphaFoldDB" id="A0A4Z2HQE0"/>
<sequence length="169" mass="18374">MAASTQTTKPPLQEPQVCHDSLCLNGGTCHQLQRPGAALPSCHCPLHFTGTFCEKDTTVYIPSFDGTSYLELPPLSSLLQPSGASNNLPATVKDTTVILYLTVKTRSTQGSILYNREKKYKKVGREGEEEEEEEQVTGADKRTNALLGWVQSSRATGTAGNNFLQKKNG</sequence>
<gene>
    <name evidence="5" type="primary">EYS_1</name>
    <name evidence="5" type="ORF">EYF80_022571</name>
</gene>
<organism evidence="5 6">
    <name type="scientific">Liparis tanakae</name>
    <name type="common">Tanaka's snailfish</name>
    <dbReference type="NCBI Taxonomy" id="230148"/>
    <lineage>
        <taxon>Eukaryota</taxon>
        <taxon>Metazoa</taxon>
        <taxon>Chordata</taxon>
        <taxon>Craniata</taxon>
        <taxon>Vertebrata</taxon>
        <taxon>Euteleostomi</taxon>
        <taxon>Actinopterygii</taxon>
        <taxon>Neopterygii</taxon>
        <taxon>Teleostei</taxon>
        <taxon>Neoteleostei</taxon>
        <taxon>Acanthomorphata</taxon>
        <taxon>Eupercaria</taxon>
        <taxon>Perciformes</taxon>
        <taxon>Cottioidei</taxon>
        <taxon>Cottales</taxon>
        <taxon>Liparidae</taxon>
        <taxon>Liparis</taxon>
    </lineage>
</organism>
<reference evidence="5 6" key="1">
    <citation type="submission" date="2019-03" db="EMBL/GenBank/DDBJ databases">
        <title>First draft genome of Liparis tanakae, snailfish: a comprehensive survey of snailfish specific genes.</title>
        <authorList>
            <person name="Kim W."/>
            <person name="Song I."/>
            <person name="Jeong J.-H."/>
            <person name="Kim D."/>
            <person name="Kim S."/>
            <person name="Ryu S."/>
            <person name="Song J.Y."/>
            <person name="Lee S.K."/>
        </authorList>
    </citation>
    <scope>NUCLEOTIDE SEQUENCE [LARGE SCALE GENOMIC DNA]</scope>
    <source>
        <tissue evidence="5">Muscle</tissue>
    </source>
</reference>
<dbReference type="PROSITE" id="PS50026">
    <property type="entry name" value="EGF_3"/>
    <property type="match status" value="1"/>
</dbReference>
<keyword evidence="6" id="KW-1185">Reference proteome</keyword>
<keyword evidence="2" id="KW-0245">EGF-like domain</keyword>
<feature type="domain" description="EGF-like" evidence="4">
    <location>
        <begin position="14"/>
        <end position="54"/>
    </location>
</feature>